<reference evidence="1 2" key="2">
    <citation type="submission" date="2020-03" db="EMBL/GenBank/DDBJ databases">
        <authorList>
            <person name="Ichikawa N."/>
            <person name="Kimura A."/>
            <person name="Kitahashi Y."/>
            <person name="Uohara A."/>
        </authorList>
    </citation>
    <scope>NUCLEOTIDE SEQUENCE [LARGE SCALE GENOMIC DNA]</scope>
    <source>
        <strain evidence="1 2">NBRC 108639</strain>
    </source>
</reference>
<dbReference type="Pfam" id="PF05402">
    <property type="entry name" value="PqqD"/>
    <property type="match status" value="1"/>
</dbReference>
<proteinExistence type="predicted"/>
<dbReference type="InterPro" id="IPR008792">
    <property type="entry name" value="PQQD"/>
</dbReference>
<organism evidence="1 2">
    <name type="scientific">Phytohabitans houttuyneae</name>
    <dbReference type="NCBI Taxonomy" id="1076126"/>
    <lineage>
        <taxon>Bacteria</taxon>
        <taxon>Bacillati</taxon>
        <taxon>Actinomycetota</taxon>
        <taxon>Actinomycetes</taxon>
        <taxon>Micromonosporales</taxon>
        <taxon>Micromonosporaceae</taxon>
    </lineage>
</organism>
<dbReference type="Gene3D" id="1.10.10.1150">
    <property type="entry name" value="Coenzyme PQQ synthesis protein D (PqqD)"/>
    <property type="match status" value="1"/>
</dbReference>
<evidence type="ECO:0000313" key="2">
    <source>
        <dbReference type="Proteomes" id="UP000482800"/>
    </source>
</evidence>
<accession>A0A6V8K149</accession>
<gene>
    <name evidence="1" type="ORF">Phou_030030</name>
</gene>
<dbReference type="EMBL" id="BLPF01000001">
    <property type="protein sequence ID" value="GFJ78823.1"/>
    <property type="molecule type" value="Genomic_DNA"/>
</dbReference>
<protein>
    <recommendedName>
        <fullName evidence="3">Coenzyme PQQ synthesis protein D (PqqD)</fullName>
    </recommendedName>
</protein>
<evidence type="ECO:0008006" key="3">
    <source>
        <dbReference type="Google" id="ProtNLM"/>
    </source>
</evidence>
<reference evidence="1 2" key="1">
    <citation type="submission" date="2020-03" db="EMBL/GenBank/DDBJ databases">
        <title>Whole genome shotgun sequence of Phytohabitans houttuyneae NBRC 108639.</title>
        <authorList>
            <person name="Komaki H."/>
            <person name="Tamura T."/>
        </authorList>
    </citation>
    <scope>NUCLEOTIDE SEQUENCE [LARGE SCALE GENOMIC DNA]</scope>
    <source>
        <strain evidence="1 2">NBRC 108639</strain>
    </source>
</reference>
<name>A0A6V8K149_9ACTN</name>
<keyword evidence="2" id="KW-1185">Reference proteome</keyword>
<sequence>MGLKLRSGVLVTDTDYGAVLLDEESGAFWTLNETGVAVVRAIAEGGDAEAAVAALSREFDVDRATAEHDVSCLVSELCASGLMER</sequence>
<dbReference type="AlphaFoldDB" id="A0A6V8K149"/>
<comment type="caution">
    <text evidence="1">The sequence shown here is derived from an EMBL/GenBank/DDBJ whole genome shotgun (WGS) entry which is preliminary data.</text>
</comment>
<evidence type="ECO:0000313" key="1">
    <source>
        <dbReference type="EMBL" id="GFJ78823.1"/>
    </source>
</evidence>
<dbReference type="RefSeq" id="WP_218579023.1">
    <property type="nucleotide sequence ID" value="NZ_BAABGO010000001.1"/>
</dbReference>
<dbReference type="InterPro" id="IPR041881">
    <property type="entry name" value="PqqD_sf"/>
</dbReference>
<dbReference type="Proteomes" id="UP000482800">
    <property type="component" value="Unassembled WGS sequence"/>
</dbReference>
<dbReference type="NCBIfam" id="NF033530">
    <property type="entry name" value="lasso_PqqD_Strm"/>
    <property type="match status" value="1"/>
</dbReference>